<reference evidence="8 9" key="1">
    <citation type="submission" date="2023-06" db="EMBL/GenBank/DDBJ databases">
        <title>Draft genome sequence of Novosphingobium sp. strain IK01.</title>
        <authorList>
            <person name="Hatamoto M."/>
            <person name="Ikarashi T."/>
            <person name="Yamaguchi T."/>
        </authorList>
    </citation>
    <scope>NUCLEOTIDE SEQUENCE [LARGE SCALE GENOMIC DNA]</scope>
    <source>
        <strain evidence="8 9">IK01</strain>
    </source>
</reference>
<evidence type="ECO:0000256" key="6">
    <source>
        <dbReference type="ARBA" id="ARBA00023295"/>
    </source>
</evidence>
<dbReference type="InterPro" id="IPR002037">
    <property type="entry name" value="Glyco_hydro_8"/>
</dbReference>
<evidence type="ECO:0000256" key="5">
    <source>
        <dbReference type="ARBA" id="ARBA00023001"/>
    </source>
</evidence>
<keyword evidence="5" id="KW-0136">Cellulose degradation</keyword>
<dbReference type="EMBL" id="BTFW01000001">
    <property type="protein sequence ID" value="GMM61628.1"/>
    <property type="molecule type" value="Genomic_DNA"/>
</dbReference>
<comment type="catalytic activity">
    <reaction evidence="1">
        <text>Endohydrolysis of (1-&gt;4)-beta-D-glucosidic linkages in cellulose, lichenin and cereal beta-D-glucans.</text>
        <dbReference type="EC" id="3.2.1.4"/>
    </reaction>
</comment>
<evidence type="ECO:0000256" key="3">
    <source>
        <dbReference type="ARBA" id="ARBA00012601"/>
    </source>
</evidence>
<dbReference type="Gene3D" id="1.50.10.10">
    <property type="match status" value="1"/>
</dbReference>
<protein>
    <recommendedName>
        <fullName evidence="3">cellulase</fullName>
        <ecNumber evidence="3">3.2.1.4</ecNumber>
    </recommendedName>
</protein>
<keyword evidence="9" id="KW-1185">Reference proteome</keyword>
<name>A0ABQ6P8P7_9SPHN</name>
<keyword evidence="7" id="KW-0119">Carbohydrate metabolism</keyword>
<keyword evidence="4" id="KW-0378">Hydrolase</keyword>
<evidence type="ECO:0000256" key="2">
    <source>
        <dbReference type="ARBA" id="ARBA00009209"/>
    </source>
</evidence>
<evidence type="ECO:0000313" key="8">
    <source>
        <dbReference type="EMBL" id="GMM61628.1"/>
    </source>
</evidence>
<evidence type="ECO:0000313" key="9">
    <source>
        <dbReference type="Proteomes" id="UP001187221"/>
    </source>
</evidence>
<evidence type="ECO:0000256" key="4">
    <source>
        <dbReference type="ARBA" id="ARBA00022801"/>
    </source>
</evidence>
<dbReference type="PRINTS" id="PR00735">
    <property type="entry name" value="GLHYDRLASE8"/>
</dbReference>
<dbReference type="Pfam" id="PF01270">
    <property type="entry name" value="Glyco_hydro_8"/>
    <property type="match status" value="1"/>
</dbReference>
<proteinExistence type="inferred from homology"/>
<keyword evidence="7" id="KW-0624">Polysaccharide degradation</keyword>
<gene>
    <name evidence="8" type="ORF">NUTIK01_24050</name>
</gene>
<dbReference type="InterPro" id="IPR008928">
    <property type="entry name" value="6-hairpin_glycosidase_sf"/>
</dbReference>
<accession>A0ABQ6P8P7</accession>
<comment type="similarity">
    <text evidence="2">Belongs to the glycosyl hydrolase 8 (cellulase D) family.</text>
</comment>
<dbReference type="EC" id="3.2.1.4" evidence="3"/>
<organism evidence="8 9">
    <name type="scientific">Novosphingobium pituita</name>
    <dbReference type="NCBI Taxonomy" id="3056842"/>
    <lineage>
        <taxon>Bacteria</taxon>
        <taxon>Pseudomonadati</taxon>
        <taxon>Pseudomonadota</taxon>
        <taxon>Alphaproteobacteria</taxon>
        <taxon>Sphingomonadales</taxon>
        <taxon>Sphingomonadaceae</taxon>
        <taxon>Novosphingobium</taxon>
    </lineage>
</organism>
<keyword evidence="6" id="KW-0326">Glycosidase</keyword>
<dbReference type="InterPro" id="IPR012341">
    <property type="entry name" value="6hp_glycosidase-like_sf"/>
</dbReference>
<dbReference type="Proteomes" id="UP001187221">
    <property type="component" value="Unassembled WGS sequence"/>
</dbReference>
<evidence type="ECO:0000256" key="7">
    <source>
        <dbReference type="ARBA" id="ARBA00023326"/>
    </source>
</evidence>
<sequence length="369" mass="39846">MGDNVKIDSTVNSAVKKATYRQDTGRPDGTSIDRRGFGFGILVALTAACAPSRQSKAMVNTGEWDTFKARFLDPSGRVVDPQNGGISHSEGQGYGMLLALRADDREAFSAMANWANETLMRSDVALHAWKYDPNSPERVPDHNNATDGDILIAWALGRGGQRWPGNGWRTRSAAIRAAIRRRLVVERFGYKLLLPGLDGFVDNSRGANGPVIVNPSYFIWPAFRTFAEWDNGDFWSALGDDSAMVVSQARFGPFGLPADWVEVSGPGQFAPAPGHDPRFGFDAIRVPLYAMAGNRTSLAQPVAAFWRQCLAEGQPIPAWIDLTNGQRAPYAVSNGGAAIAARLIGSAPPLGLANDYYGAALQMLVSALF</sequence>
<dbReference type="SUPFAM" id="SSF48208">
    <property type="entry name" value="Six-hairpin glycosidases"/>
    <property type="match status" value="1"/>
</dbReference>
<comment type="caution">
    <text evidence="8">The sequence shown here is derived from an EMBL/GenBank/DDBJ whole genome shotgun (WGS) entry which is preliminary data.</text>
</comment>
<evidence type="ECO:0000256" key="1">
    <source>
        <dbReference type="ARBA" id="ARBA00000966"/>
    </source>
</evidence>